<keyword evidence="2" id="KW-1185">Reference proteome</keyword>
<proteinExistence type="predicted"/>
<dbReference type="EMBL" id="JAWDJW010002836">
    <property type="protein sequence ID" value="KAK3077453.1"/>
    <property type="molecule type" value="Genomic_DNA"/>
</dbReference>
<comment type="caution">
    <text evidence="1">The sequence shown here is derived from an EMBL/GenBank/DDBJ whole genome shotgun (WGS) entry which is preliminary data.</text>
</comment>
<gene>
    <name evidence="1" type="ORF">LTS18_010218</name>
</gene>
<evidence type="ECO:0000313" key="1">
    <source>
        <dbReference type="EMBL" id="KAK3077453.1"/>
    </source>
</evidence>
<protein>
    <submittedName>
        <fullName evidence="1">Uncharacterized protein</fullName>
    </submittedName>
</protein>
<sequence>MVKSGLKDDLFAPGSHPRVSQYRLAAHLGAAFLVYSAMLYSGLSILRTHRLLANPTAGLSLITQLRSPPLRRLRLSVAALSLLVFTTVMSGALVAGLDAGLIYNEFPYMGLGLTPPRKELFDPFYSHTPDNSDLVWRNALENPSLVQLDHRILATTTFTAVMALWAYTRYSPRLRPLLRGAEMKGVTGGVRGVCHLVWLQVTLGITTLLYLVPLPIASAHQAGALALLTGVLVLGNRVWIPRRTVEMLRRVQQASSGRGGPTVGRVTGLGGVEQKRPFFTSRAVMMK</sequence>
<evidence type="ECO:0000313" key="2">
    <source>
        <dbReference type="Proteomes" id="UP001186974"/>
    </source>
</evidence>
<dbReference type="Proteomes" id="UP001186974">
    <property type="component" value="Unassembled WGS sequence"/>
</dbReference>
<reference evidence="1" key="1">
    <citation type="submission" date="2024-09" db="EMBL/GenBank/DDBJ databases">
        <title>Black Yeasts Isolated from many extreme environments.</title>
        <authorList>
            <person name="Coleine C."/>
            <person name="Stajich J.E."/>
            <person name="Selbmann L."/>
        </authorList>
    </citation>
    <scope>NUCLEOTIDE SEQUENCE</scope>
    <source>
        <strain evidence="1">CCFEE 5737</strain>
    </source>
</reference>
<accession>A0ACC3DLJ3</accession>
<name>A0ACC3DLJ3_9PEZI</name>
<organism evidence="1 2">
    <name type="scientific">Coniosporium uncinatum</name>
    <dbReference type="NCBI Taxonomy" id="93489"/>
    <lineage>
        <taxon>Eukaryota</taxon>
        <taxon>Fungi</taxon>
        <taxon>Dikarya</taxon>
        <taxon>Ascomycota</taxon>
        <taxon>Pezizomycotina</taxon>
        <taxon>Dothideomycetes</taxon>
        <taxon>Dothideomycetes incertae sedis</taxon>
        <taxon>Coniosporium</taxon>
    </lineage>
</organism>